<dbReference type="NCBIfam" id="TIGR03592">
    <property type="entry name" value="yidC_oxa1_cterm"/>
    <property type="match status" value="1"/>
</dbReference>
<dbReference type="InterPro" id="IPR028053">
    <property type="entry name" value="Membr_insert_YidC_N"/>
</dbReference>
<evidence type="ECO:0000313" key="17">
    <source>
        <dbReference type="EMBL" id="EFL51143.1"/>
    </source>
</evidence>
<keyword evidence="7 13" id="KW-0653">Protein transport</keyword>
<comment type="similarity">
    <text evidence="2 13">Belongs to the OXA1/ALB3/YidC family. Type 1 subfamily.</text>
</comment>
<dbReference type="CDD" id="cd20070">
    <property type="entry name" value="5TM_YidC_Alb3"/>
    <property type="match status" value="1"/>
</dbReference>
<evidence type="ECO:0000259" key="16">
    <source>
        <dbReference type="Pfam" id="PF14849"/>
    </source>
</evidence>
<evidence type="ECO:0000259" key="15">
    <source>
        <dbReference type="Pfam" id="PF02096"/>
    </source>
</evidence>
<evidence type="ECO:0000256" key="5">
    <source>
        <dbReference type="ARBA" id="ARBA00022475"/>
    </source>
</evidence>
<dbReference type="InterPro" id="IPR001708">
    <property type="entry name" value="YidC/ALB3/OXA1/COX18"/>
</dbReference>
<dbReference type="Pfam" id="PF14849">
    <property type="entry name" value="YidC_periplas"/>
    <property type="match status" value="1"/>
</dbReference>
<keyword evidence="8 13" id="KW-1133">Transmembrane helix</keyword>
<feature type="domain" description="Membrane insertase YidC/Oxa/ALB C-terminal" evidence="15">
    <location>
        <begin position="347"/>
        <end position="531"/>
    </location>
</feature>
<keyword evidence="9 13" id="KW-0472">Membrane</keyword>
<evidence type="ECO:0000256" key="4">
    <source>
        <dbReference type="ARBA" id="ARBA00022448"/>
    </source>
</evidence>
<comment type="caution">
    <text evidence="13">Lacks conserved residue(s) required for the propagation of feature annotation.</text>
</comment>
<dbReference type="PANTHER" id="PTHR12428">
    <property type="entry name" value="OXA1"/>
    <property type="match status" value="1"/>
</dbReference>
<feature type="region of interest" description="Disordered" evidence="14">
    <location>
        <begin position="28"/>
        <end position="55"/>
    </location>
</feature>
<dbReference type="Gene3D" id="2.70.98.90">
    <property type="match status" value="1"/>
</dbReference>
<dbReference type="RefSeq" id="WP_005993626.1">
    <property type="nucleotide sequence ID" value="NZ_AECZ01000012.1"/>
</dbReference>
<feature type="compositionally biased region" description="Low complexity" evidence="14">
    <location>
        <begin position="32"/>
        <end position="43"/>
    </location>
</feature>
<evidence type="ECO:0000256" key="2">
    <source>
        <dbReference type="ARBA" id="ARBA00010527"/>
    </source>
</evidence>
<dbReference type="GO" id="GO:0005886">
    <property type="term" value="C:plasma membrane"/>
    <property type="evidence" value="ECO:0007669"/>
    <property type="project" value="UniProtKB-SubCell"/>
</dbReference>
<dbReference type="InterPro" id="IPR038221">
    <property type="entry name" value="YidC_periplasmic_sf"/>
</dbReference>
<organism evidence="17 18">
    <name type="scientific">Solidesulfovibrio fructosivorans JJ]</name>
    <dbReference type="NCBI Taxonomy" id="596151"/>
    <lineage>
        <taxon>Bacteria</taxon>
        <taxon>Pseudomonadati</taxon>
        <taxon>Thermodesulfobacteriota</taxon>
        <taxon>Desulfovibrionia</taxon>
        <taxon>Desulfovibrionales</taxon>
        <taxon>Desulfovibrionaceae</taxon>
        <taxon>Solidesulfovibrio</taxon>
    </lineage>
</organism>
<dbReference type="PRINTS" id="PR01900">
    <property type="entry name" value="YIDCPROTEIN"/>
</dbReference>
<gene>
    <name evidence="13" type="primary">yidC</name>
    <name evidence="17" type="ORF">DesfrDRAFT_2088</name>
</gene>
<feature type="transmembrane region" description="Helical" evidence="13">
    <location>
        <begin position="340"/>
        <end position="363"/>
    </location>
</feature>
<dbReference type="InterPro" id="IPR047196">
    <property type="entry name" value="YidC_ALB_C"/>
</dbReference>
<dbReference type="PRINTS" id="PR00701">
    <property type="entry name" value="60KDINNERMP"/>
</dbReference>
<reference evidence="17 18" key="1">
    <citation type="submission" date="2010-08" db="EMBL/GenBank/DDBJ databases">
        <title>The draft genome of Desulfovibrio fructosovorans JJ.</title>
        <authorList>
            <consortium name="US DOE Joint Genome Institute (JGI-PGF)"/>
            <person name="Lucas S."/>
            <person name="Copeland A."/>
            <person name="Lapidus A."/>
            <person name="Cheng J.-F."/>
            <person name="Bruce D."/>
            <person name="Goodwin L."/>
            <person name="Pitluck S."/>
            <person name="Land M.L."/>
            <person name="Hauser L."/>
            <person name="Chang Y.-J."/>
            <person name="Jeffries C."/>
            <person name="Wall J.D."/>
            <person name="Stahl D.A."/>
            <person name="Arkin A.P."/>
            <person name="Dehal P."/>
            <person name="Stolyar S.M."/>
            <person name="Hazen T.C."/>
            <person name="Woyke T.J."/>
        </authorList>
    </citation>
    <scope>NUCLEOTIDE SEQUENCE [LARGE SCALE GENOMIC DNA]</scope>
    <source>
        <strain evidence="17 18">JJ</strain>
    </source>
</reference>
<evidence type="ECO:0000313" key="18">
    <source>
        <dbReference type="Proteomes" id="UP000006250"/>
    </source>
</evidence>
<accession>E1JWT9</accession>
<feature type="transmembrane region" description="Helical" evidence="13">
    <location>
        <begin position="496"/>
        <end position="519"/>
    </location>
</feature>
<sequence length="537" mass="59686">MENKRVILAVVLSLVVLVGWNFLFPTKPPVPKTETTTQTQAPAPDKPAPGKTEAQAPKAETLAAFAPTPGKTLTVDTPLYTAVFNSTGGLLSRFSLKQYRQTIAADSPLVDLINEKAHAKAPLGLILNGTPTWQNVEWSVQGGDVTLDASGTASVTFVGRMGDTIIKRVLTFSGSNYLIDEKLSLSNTGANPARERLSMTVAVDRLSAEGDSYNPTQAAFYDTSGLELFHSEKKLAEGIADEKPVEWGAIMSNYFLVGVIPDTTDLRGKAKIEDGLFRLAVDKDGLEIPAGGRQDLTISYYLGPKAPKFLAMAPHHLSAAIDYGWFDFIAKPLVKLLHFFYNYVGNYGVAIILLTVLIKAIFWPLSHKSYKSMEQMKKLQPLLSQLREKYKDDRQKMNEEMMQLYKTYKVNPAGGCLPMVVQIPVFFGLYQALLHSIELRHAAFITYFPFTHHIWLADLSAKDPYYITPLIMGATMFLQQKMTPAPGDPTQAKIMLLMPVIFTFMFLNFPSGLVVYWLVNNVISIAQQYWMLNKKHS</sequence>
<evidence type="ECO:0000256" key="1">
    <source>
        <dbReference type="ARBA" id="ARBA00004429"/>
    </source>
</evidence>
<comment type="caution">
    <text evidence="17">The sequence shown here is derived from an EMBL/GenBank/DDBJ whole genome shotgun (WGS) entry which is preliminary data.</text>
</comment>
<evidence type="ECO:0000256" key="11">
    <source>
        <dbReference type="ARBA" id="ARBA00033245"/>
    </source>
</evidence>
<dbReference type="HAMAP" id="MF_01810">
    <property type="entry name" value="YidC_type1"/>
    <property type="match status" value="1"/>
</dbReference>
<dbReference type="GO" id="GO:0051205">
    <property type="term" value="P:protein insertion into membrane"/>
    <property type="evidence" value="ECO:0007669"/>
    <property type="project" value="TreeGrafter"/>
</dbReference>
<keyword evidence="5 13" id="KW-1003">Cell membrane</keyword>
<evidence type="ECO:0000256" key="10">
    <source>
        <dbReference type="ARBA" id="ARBA00023186"/>
    </source>
</evidence>
<evidence type="ECO:0000256" key="8">
    <source>
        <dbReference type="ARBA" id="ARBA00022989"/>
    </source>
</evidence>
<dbReference type="NCBIfam" id="TIGR03593">
    <property type="entry name" value="yidC_nterm"/>
    <property type="match status" value="1"/>
</dbReference>
<feature type="domain" description="Membrane insertase YidC N-terminal" evidence="16">
    <location>
        <begin position="73"/>
        <end position="336"/>
    </location>
</feature>
<comment type="function">
    <text evidence="13">Required for the insertion and/or proper folding and/or complex formation of integral membrane proteins into the membrane. Involved in integration of membrane proteins that insert both dependently and independently of the Sec translocase complex, as well as at least some lipoproteins. Aids folding of multispanning membrane proteins.</text>
</comment>
<dbReference type="InterPro" id="IPR019998">
    <property type="entry name" value="Membr_insert_YidC"/>
</dbReference>
<evidence type="ECO:0000256" key="7">
    <source>
        <dbReference type="ARBA" id="ARBA00022927"/>
    </source>
</evidence>
<dbReference type="GO" id="GO:0015031">
    <property type="term" value="P:protein transport"/>
    <property type="evidence" value="ECO:0007669"/>
    <property type="project" value="UniProtKB-KW"/>
</dbReference>
<keyword evidence="6 13" id="KW-0812">Transmembrane</keyword>
<dbReference type="eggNOG" id="COG0706">
    <property type="taxonomic scope" value="Bacteria"/>
</dbReference>
<dbReference type="STRING" id="596151.DesfrDRAFT_2088"/>
<comment type="subcellular location">
    <subcellularLocation>
        <location evidence="1">Cell inner membrane</location>
        <topology evidence="1">Multi-pass membrane protein</topology>
    </subcellularLocation>
    <subcellularLocation>
        <location evidence="13">Cell membrane</location>
        <topology evidence="13">Multi-pass membrane protein</topology>
    </subcellularLocation>
</comment>
<evidence type="ECO:0000256" key="6">
    <source>
        <dbReference type="ARBA" id="ARBA00022692"/>
    </source>
</evidence>
<dbReference type="PANTHER" id="PTHR12428:SF65">
    <property type="entry name" value="CYTOCHROME C OXIDASE ASSEMBLY PROTEIN COX18, MITOCHONDRIAL"/>
    <property type="match status" value="1"/>
</dbReference>
<dbReference type="InterPro" id="IPR028055">
    <property type="entry name" value="YidC/Oxa/ALB_C"/>
</dbReference>
<protein>
    <recommendedName>
        <fullName evidence="3 13">Membrane protein insertase YidC</fullName>
    </recommendedName>
    <alternativeName>
        <fullName evidence="12 13">Foldase YidC</fullName>
    </alternativeName>
    <alternativeName>
        <fullName evidence="11 13">Membrane integrase YidC</fullName>
    </alternativeName>
    <alternativeName>
        <fullName evidence="13">Membrane protein YidC</fullName>
    </alternativeName>
</protein>
<evidence type="ECO:0000256" key="14">
    <source>
        <dbReference type="SAM" id="MobiDB-lite"/>
    </source>
</evidence>
<evidence type="ECO:0000256" key="12">
    <source>
        <dbReference type="ARBA" id="ARBA00033342"/>
    </source>
</evidence>
<keyword evidence="4 13" id="KW-0813">Transport</keyword>
<dbReference type="GO" id="GO:0032977">
    <property type="term" value="F:membrane insertase activity"/>
    <property type="evidence" value="ECO:0007669"/>
    <property type="project" value="InterPro"/>
</dbReference>
<dbReference type="OrthoDB" id="9780552at2"/>
<evidence type="ECO:0000256" key="13">
    <source>
        <dbReference type="HAMAP-Rule" id="MF_01810"/>
    </source>
</evidence>
<dbReference type="CDD" id="cd19961">
    <property type="entry name" value="EcYidC-like_peri"/>
    <property type="match status" value="1"/>
</dbReference>
<keyword evidence="10 13" id="KW-0143">Chaperone</keyword>
<evidence type="ECO:0000256" key="9">
    <source>
        <dbReference type="ARBA" id="ARBA00023136"/>
    </source>
</evidence>
<proteinExistence type="inferred from homology"/>
<dbReference type="EMBL" id="AECZ01000012">
    <property type="protein sequence ID" value="EFL51143.1"/>
    <property type="molecule type" value="Genomic_DNA"/>
</dbReference>
<comment type="subunit">
    <text evidence="13">Interacts with the Sec translocase complex via SecD. Specifically interacts with transmembrane segments of nascent integral membrane proteins during membrane integration.</text>
</comment>
<dbReference type="Pfam" id="PF02096">
    <property type="entry name" value="60KD_IMP"/>
    <property type="match status" value="1"/>
</dbReference>
<dbReference type="Proteomes" id="UP000006250">
    <property type="component" value="Unassembled WGS sequence"/>
</dbReference>
<name>E1JWT9_SOLFR</name>
<evidence type="ECO:0000256" key="3">
    <source>
        <dbReference type="ARBA" id="ARBA00015325"/>
    </source>
</evidence>
<keyword evidence="18" id="KW-1185">Reference proteome</keyword>
<dbReference type="AlphaFoldDB" id="E1JWT9"/>